<dbReference type="GO" id="GO:0046872">
    <property type="term" value="F:metal ion binding"/>
    <property type="evidence" value="ECO:0007669"/>
    <property type="project" value="UniProtKB-KW"/>
</dbReference>
<keyword evidence="1" id="KW-0479">Metal-binding</keyword>
<dbReference type="AlphaFoldDB" id="A0AAW5BP00"/>
<dbReference type="Proteomes" id="UP001299608">
    <property type="component" value="Unassembled WGS sequence"/>
</dbReference>
<dbReference type="EMBL" id="JAAITT010000006">
    <property type="protein sequence ID" value="NSJ48153.1"/>
    <property type="molecule type" value="Genomic_DNA"/>
</dbReference>
<evidence type="ECO:0000256" key="1">
    <source>
        <dbReference type="ARBA" id="ARBA00022723"/>
    </source>
</evidence>
<gene>
    <name evidence="4" type="ORF">G5B36_05510</name>
    <name evidence="3" type="ORF">L0N08_11075</name>
</gene>
<evidence type="ECO:0000313" key="5">
    <source>
        <dbReference type="Proteomes" id="UP000669239"/>
    </source>
</evidence>
<accession>A0AAW5BP00</accession>
<dbReference type="PANTHER" id="PTHR35848:SF6">
    <property type="entry name" value="CUPIN TYPE-2 DOMAIN-CONTAINING PROTEIN"/>
    <property type="match status" value="1"/>
</dbReference>
<sequence>MQKVNIWDIEGTEFPAGRRTRVILGQNGAMEGDKFCQGYVVVYKGGGIPEHDHETVESYTILKGTGIMEVEGDKQAVKEGDCIFIPGGLNHSLYNTGEDELHMMFVYAPGIIVDHWAKEQSGELK</sequence>
<evidence type="ECO:0000259" key="2">
    <source>
        <dbReference type="Pfam" id="PF07883"/>
    </source>
</evidence>
<dbReference type="InterPro" id="IPR013096">
    <property type="entry name" value="Cupin_2"/>
</dbReference>
<reference evidence="4" key="2">
    <citation type="submission" date="2020-02" db="EMBL/GenBank/DDBJ databases">
        <authorList>
            <person name="Littmann E."/>
            <person name="Sorbara M."/>
        </authorList>
    </citation>
    <scope>NUCLEOTIDE SEQUENCE</scope>
    <source>
        <strain evidence="4">MSK.1.17</strain>
    </source>
</reference>
<evidence type="ECO:0000313" key="4">
    <source>
        <dbReference type="EMBL" id="NSJ48153.1"/>
    </source>
</evidence>
<dbReference type="Pfam" id="PF07883">
    <property type="entry name" value="Cupin_2"/>
    <property type="match status" value="1"/>
</dbReference>
<dbReference type="Proteomes" id="UP000669239">
    <property type="component" value="Unassembled WGS sequence"/>
</dbReference>
<proteinExistence type="predicted"/>
<dbReference type="InterPro" id="IPR051610">
    <property type="entry name" value="GPI/OXD"/>
</dbReference>
<dbReference type="PANTHER" id="PTHR35848">
    <property type="entry name" value="OXALATE-BINDING PROTEIN"/>
    <property type="match status" value="1"/>
</dbReference>
<dbReference type="InterPro" id="IPR011051">
    <property type="entry name" value="RmlC_Cupin_sf"/>
</dbReference>
<protein>
    <submittedName>
        <fullName evidence="3">Cupin domain-containing protein</fullName>
    </submittedName>
</protein>
<dbReference type="RefSeq" id="WP_165641717.1">
    <property type="nucleotide sequence ID" value="NZ_JAAITT010000006.1"/>
</dbReference>
<dbReference type="EMBL" id="JAKNGE010000011">
    <property type="protein sequence ID" value="MCG4745956.1"/>
    <property type="molecule type" value="Genomic_DNA"/>
</dbReference>
<keyword evidence="5" id="KW-1185">Reference proteome</keyword>
<evidence type="ECO:0000313" key="6">
    <source>
        <dbReference type="Proteomes" id="UP001299608"/>
    </source>
</evidence>
<comment type="caution">
    <text evidence="3">The sequence shown here is derived from an EMBL/GenBank/DDBJ whole genome shotgun (WGS) entry which is preliminary data.</text>
</comment>
<name>A0AAW5BP00_9FIRM</name>
<dbReference type="SUPFAM" id="SSF51182">
    <property type="entry name" value="RmlC-like cupins"/>
    <property type="match status" value="1"/>
</dbReference>
<feature type="domain" description="Cupin type-2" evidence="2">
    <location>
        <begin position="39"/>
        <end position="107"/>
    </location>
</feature>
<dbReference type="Gene3D" id="2.60.120.10">
    <property type="entry name" value="Jelly Rolls"/>
    <property type="match status" value="1"/>
</dbReference>
<organism evidence="3 6">
    <name type="scientific">Enterocloster aldenensis</name>
    <dbReference type="NCBI Taxonomy" id="358742"/>
    <lineage>
        <taxon>Bacteria</taxon>
        <taxon>Bacillati</taxon>
        <taxon>Bacillota</taxon>
        <taxon>Clostridia</taxon>
        <taxon>Lachnospirales</taxon>
        <taxon>Lachnospiraceae</taxon>
        <taxon>Enterocloster</taxon>
    </lineage>
</organism>
<reference evidence="3" key="3">
    <citation type="submission" date="2022-01" db="EMBL/GenBank/DDBJ databases">
        <title>Collection of gut derived symbiotic bacterial strains cultured from healthy donors.</title>
        <authorList>
            <person name="Lin H."/>
            <person name="Kohout C."/>
            <person name="Waligurski E."/>
            <person name="Pamer E.G."/>
        </authorList>
    </citation>
    <scope>NUCLEOTIDE SEQUENCE</scope>
    <source>
        <strain evidence="3">DFI.6.55</strain>
    </source>
</reference>
<reference evidence="4 5" key="1">
    <citation type="journal article" date="2020" name="Cell Host Microbe">
        <title>Functional and Genomic Variation between Human-Derived Isolates of Lachnospiraceae Reveals Inter- and Intra-Species Diversity.</title>
        <authorList>
            <person name="Sorbara M.T."/>
            <person name="Littmann E.R."/>
            <person name="Fontana E."/>
            <person name="Moody T.U."/>
            <person name="Kohout C.E."/>
            <person name="Gjonbalaj M."/>
            <person name="Eaton V."/>
            <person name="Seok R."/>
            <person name="Leiner I.M."/>
            <person name="Pamer E.G."/>
        </authorList>
    </citation>
    <scope>NUCLEOTIDE SEQUENCE [LARGE SCALE GENOMIC DNA]</scope>
    <source>
        <strain evidence="4 5">MSK.1.17</strain>
    </source>
</reference>
<dbReference type="InterPro" id="IPR014710">
    <property type="entry name" value="RmlC-like_jellyroll"/>
</dbReference>
<evidence type="ECO:0000313" key="3">
    <source>
        <dbReference type="EMBL" id="MCG4745956.1"/>
    </source>
</evidence>